<evidence type="ECO:0000256" key="12">
    <source>
        <dbReference type="ARBA" id="ARBA00023768"/>
    </source>
</evidence>
<evidence type="ECO:0000256" key="5">
    <source>
        <dbReference type="ARBA" id="ARBA00022824"/>
    </source>
</evidence>
<dbReference type="GO" id="GO:0007411">
    <property type="term" value="P:axon guidance"/>
    <property type="evidence" value="ECO:0007669"/>
    <property type="project" value="TreeGrafter"/>
</dbReference>
<dbReference type="RefSeq" id="XP_016886731.1">
    <property type="nucleotide sequence ID" value="XM_017031242.2"/>
</dbReference>
<comment type="subcellular location">
    <subcellularLocation>
        <location evidence="12">Basolateral cell membrane</location>
        <topology evidence="12">Single-pass type I membrane protein</topology>
    </subcellularLocation>
    <subcellularLocation>
        <location evidence="1">Endoplasmic reticulum membrane</location>
        <topology evidence="1">Single-pass type I membrane protein</topology>
    </subcellularLocation>
</comment>
<dbReference type="InterPro" id="IPR007110">
    <property type="entry name" value="Ig-like_dom"/>
</dbReference>
<evidence type="ECO:0000313" key="18">
    <source>
        <dbReference type="Ensembl" id="ENSCSEP00000004148.1"/>
    </source>
</evidence>
<evidence type="ECO:0000256" key="6">
    <source>
        <dbReference type="ARBA" id="ARBA00022989"/>
    </source>
</evidence>
<reference evidence="18 19" key="1">
    <citation type="journal article" date="2014" name="Nat. Genet.">
        <title>Whole-genome sequence of a flatfish provides insights into ZW sex chromosome evolution and adaptation to a benthic lifestyle.</title>
        <authorList>
            <person name="Chen S."/>
            <person name="Zhang G."/>
            <person name="Shao C."/>
            <person name="Huang Q."/>
            <person name="Liu G."/>
            <person name="Zhang P."/>
            <person name="Song W."/>
            <person name="An N."/>
            <person name="Chalopin D."/>
            <person name="Volff J.N."/>
            <person name="Hong Y."/>
            <person name="Li Q."/>
            <person name="Sha Z."/>
            <person name="Zhou H."/>
            <person name="Xie M."/>
            <person name="Yu Q."/>
            <person name="Liu Y."/>
            <person name="Xiang H."/>
            <person name="Wang N."/>
            <person name="Wu K."/>
            <person name="Yang C."/>
            <person name="Zhou Q."/>
            <person name="Liao X."/>
            <person name="Yang L."/>
            <person name="Hu Q."/>
            <person name="Zhang J."/>
            <person name="Meng L."/>
            <person name="Jin L."/>
            <person name="Tian Y."/>
            <person name="Lian J."/>
            <person name="Yang J."/>
            <person name="Miao G."/>
            <person name="Liu S."/>
            <person name="Liang Z."/>
            <person name="Yan F."/>
            <person name="Li Y."/>
            <person name="Sun B."/>
            <person name="Zhang H."/>
            <person name="Zhang J."/>
            <person name="Zhu Y."/>
            <person name="Du M."/>
            <person name="Zhao Y."/>
            <person name="Schartl M."/>
            <person name="Tang Q."/>
            <person name="Wang J."/>
        </authorList>
    </citation>
    <scope>NUCLEOTIDE SEQUENCE</scope>
</reference>
<evidence type="ECO:0000256" key="14">
    <source>
        <dbReference type="SAM" id="MobiDB-lite"/>
    </source>
</evidence>
<evidence type="ECO:0000256" key="10">
    <source>
        <dbReference type="ARBA" id="ARBA00023180"/>
    </source>
</evidence>
<keyword evidence="10" id="KW-0325">Glycoprotein</keyword>
<dbReference type="OrthoDB" id="5970915at2759"/>
<dbReference type="GO" id="GO:0070593">
    <property type="term" value="P:dendrite self-avoidance"/>
    <property type="evidence" value="ECO:0007669"/>
    <property type="project" value="TreeGrafter"/>
</dbReference>
<reference evidence="18" key="2">
    <citation type="submission" date="2025-08" db="UniProtKB">
        <authorList>
            <consortium name="Ensembl"/>
        </authorList>
    </citation>
    <scope>IDENTIFICATION</scope>
</reference>
<evidence type="ECO:0000256" key="15">
    <source>
        <dbReference type="SAM" id="Phobius"/>
    </source>
</evidence>
<dbReference type="CTD" id="682"/>
<dbReference type="Proteomes" id="UP000265120">
    <property type="component" value="Chromosome 2"/>
</dbReference>
<dbReference type="GO" id="GO:0007156">
    <property type="term" value="P:homophilic cell adhesion via plasma membrane adhesion molecules"/>
    <property type="evidence" value="ECO:0007669"/>
    <property type="project" value="TreeGrafter"/>
</dbReference>
<organism evidence="18 19">
    <name type="scientific">Cynoglossus semilaevis</name>
    <name type="common">Tongue sole</name>
    <dbReference type="NCBI Taxonomy" id="244447"/>
    <lineage>
        <taxon>Eukaryota</taxon>
        <taxon>Metazoa</taxon>
        <taxon>Chordata</taxon>
        <taxon>Craniata</taxon>
        <taxon>Vertebrata</taxon>
        <taxon>Euteleostomi</taxon>
        <taxon>Actinopterygii</taxon>
        <taxon>Neopterygii</taxon>
        <taxon>Teleostei</taxon>
        <taxon>Neoteleostei</taxon>
        <taxon>Acanthomorphata</taxon>
        <taxon>Carangaria</taxon>
        <taxon>Pleuronectiformes</taxon>
        <taxon>Pleuronectoidei</taxon>
        <taxon>Cynoglossidae</taxon>
        <taxon>Cynoglossinae</taxon>
        <taxon>Cynoglossus</taxon>
    </lineage>
</organism>
<evidence type="ECO:0000256" key="13">
    <source>
        <dbReference type="ARBA" id="ARBA00023876"/>
    </source>
</evidence>
<keyword evidence="5" id="KW-0256">Endoplasmic reticulum</keyword>
<evidence type="ECO:0000256" key="16">
    <source>
        <dbReference type="SAM" id="SignalP"/>
    </source>
</evidence>
<dbReference type="InParanoid" id="A0A3P8ULS8"/>
<evidence type="ECO:0000256" key="11">
    <source>
        <dbReference type="ARBA" id="ARBA00023319"/>
    </source>
</evidence>
<dbReference type="SUPFAM" id="SSF48726">
    <property type="entry name" value="Immunoglobulin"/>
    <property type="match status" value="3"/>
</dbReference>
<dbReference type="PRINTS" id="PR01856">
    <property type="entry name" value="BASIGIN"/>
</dbReference>
<keyword evidence="11" id="KW-0393">Immunoglobulin domain</keyword>
<feature type="domain" description="Ig-like" evidence="17">
    <location>
        <begin position="140"/>
        <end position="222"/>
    </location>
</feature>
<dbReference type="AlphaFoldDB" id="A0A3P8ULS8"/>
<evidence type="ECO:0000256" key="4">
    <source>
        <dbReference type="ARBA" id="ARBA00022729"/>
    </source>
</evidence>
<dbReference type="FunFam" id="2.60.40.10:FF:000291">
    <property type="entry name" value="Neuroplastin b"/>
    <property type="match status" value="1"/>
</dbReference>
<evidence type="ECO:0000256" key="9">
    <source>
        <dbReference type="ARBA" id="ARBA00023170"/>
    </source>
</evidence>
<feature type="chain" id="PRO_5018176158" description="Basigin" evidence="16">
    <location>
        <begin position="20"/>
        <end position="390"/>
    </location>
</feature>
<feature type="domain" description="Ig-like" evidence="17">
    <location>
        <begin position="227"/>
        <end position="325"/>
    </location>
</feature>
<sequence length="390" mass="43569">MKLLWAACALLVCCWRASASTAGFIKSPLSQIKFTNDSTELHCEVIGDPIPEVQWWFVEGDEPNETFTHLFDGARDDRVLINATYVAHATSTLHLTNLTPDDSGTYECRASNDPDRNAMMKTPKIKWIRSQANVIVIEYPTVIASPSEVNNQTTAVLSCNLTDSSRPIKGSFWLLNGKLVKDSDSTASVPYTTLHLEKINYHTAGKYECVFKTDPNVTQTIEVKILPHVSAHKHSEHGNENDKIVLVCDSHGYPFPTDWTWIKKVENDFEPIINGTTAKYEIKSTPNKTSLTISDLSIESDVGDYECSGTNELGTNSDTIHLRVRSRLAALWPFLGIVAEVIILVAIIFIYEKRRKPDEINDDDDSGSAPLKSNSTTNHKDKNVRQRNSN</sequence>
<dbReference type="Ensembl" id="ENSCSET00000004201.1">
    <property type="protein sequence ID" value="ENSCSEP00000004148.1"/>
    <property type="gene ID" value="ENSCSEG00000002708.1"/>
</dbReference>
<dbReference type="SMART" id="SM00408">
    <property type="entry name" value="IGc2"/>
    <property type="match status" value="2"/>
</dbReference>
<dbReference type="InterPro" id="IPR013783">
    <property type="entry name" value="Ig-like_fold"/>
</dbReference>
<dbReference type="GO" id="GO:0005789">
    <property type="term" value="C:endoplasmic reticulum membrane"/>
    <property type="evidence" value="ECO:0007669"/>
    <property type="project" value="UniProtKB-SubCell"/>
</dbReference>
<evidence type="ECO:0000256" key="8">
    <source>
        <dbReference type="ARBA" id="ARBA00023157"/>
    </source>
</evidence>
<dbReference type="GO" id="GO:0098632">
    <property type="term" value="F:cell-cell adhesion mediator activity"/>
    <property type="evidence" value="ECO:0007669"/>
    <property type="project" value="TreeGrafter"/>
</dbReference>
<feature type="region of interest" description="Disordered" evidence="14">
    <location>
        <begin position="359"/>
        <end position="390"/>
    </location>
</feature>
<keyword evidence="2" id="KW-1003">Cell membrane</keyword>
<protein>
    <recommendedName>
        <fullName evidence="13">Basigin</fullName>
    </recommendedName>
</protein>
<keyword evidence="8" id="KW-1015">Disulfide bond</keyword>
<dbReference type="STRING" id="244447.ENSCSEP00000004148"/>
<dbReference type="FunFam" id="2.60.40.10:FF:000387">
    <property type="entry name" value="Neuroplastin b"/>
    <property type="match status" value="1"/>
</dbReference>
<evidence type="ECO:0000256" key="1">
    <source>
        <dbReference type="ARBA" id="ARBA00004115"/>
    </source>
</evidence>
<accession>A0A3P8ULS8</accession>
<feature type="transmembrane region" description="Helical" evidence="15">
    <location>
        <begin position="330"/>
        <end position="351"/>
    </location>
</feature>
<keyword evidence="19" id="KW-1185">Reference proteome</keyword>
<dbReference type="PANTHER" id="PTHR10075">
    <property type="entry name" value="BASIGIN RELATED"/>
    <property type="match status" value="1"/>
</dbReference>
<dbReference type="GO" id="GO:0016323">
    <property type="term" value="C:basolateral plasma membrane"/>
    <property type="evidence" value="ECO:0007669"/>
    <property type="project" value="UniProtKB-SubCell"/>
</dbReference>
<keyword evidence="3 15" id="KW-0812">Transmembrane</keyword>
<dbReference type="InterPro" id="IPR003599">
    <property type="entry name" value="Ig_sub"/>
</dbReference>
<name>A0A3P8ULS8_CYNSE</name>
<reference evidence="18" key="3">
    <citation type="submission" date="2025-09" db="UniProtKB">
        <authorList>
            <consortium name="Ensembl"/>
        </authorList>
    </citation>
    <scope>IDENTIFICATION</scope>
</reference>
<dbReference type="InterPro" id="IPR036179">
    <property type="entry name" value="Ig-like_dom_sf"/>
</dbReference>
<keyword evidence="6 15" id="KW-1133">Transmembrane helix</keyword>
<dbReference type="SMART" id="SM00409">
    <property type="entry name" value="IG"/>
    <property type="match status" value="3"/>
</dbReference>
<evidence type="ECO:0000256" key="3">
    <source>
        <dbReference type="ARBA" id="ARBA00022692"/>
    </source>
</evidence>
<dbReference type="PROSITE" id="PS50835">
    <property type="entry name" value="IG_LIKE"/>
    <property type="match status" value="3"/>
</dbReference>
<keyword evidence="4 16" id="KW-0732">Signal</keyword>
<dbReference type="Gene3D" id="2.60.40.10">
    <property type="entry name" value="Immunoglobulins"/>
    <property type="match status" value="3"/>
</dbReference>
<dbReference type="GO" id="GO:0030424">
    <property type="term" value="C:axon"/>
    <property type="evidence" value="ECO:0007669"/>
    <property type="project" value="TreeGrafter"/>
</dbReference>
<evidence type="ECO:0000256" key="2">
    <source>
        <dbReference type="ARBA" id="ARBA00022475"/>
    </source>
</evidence>
<evidence type="ECO:0000313" key="19">
    <source>
        <dbReference type="Proteomes" id="UP000265120"/>
    </source>
</evidence>
<evidence type="ECO:0000259" key="17">
    <source>
        <dbReference type="PROSITE" id="PS50835"/>
    </source>
</evidence>
<dbReference type="GeneID" id="103399913"/>
<feature type="signal peptide" evidence="16">
    <location>
        <begin position="1"/>
        <end position="19"/>
    </location>
</feature>
<dbReference type="PANTHER" id="PTHR10075:SF107">
    <property type="entry name" value="BASIGIN"/>
    <property type="match status" value="1"/>
</dbReference>
<feature type="domain" description="Ig-like" evidence="17">
    <location>
        <begin position="36"/>
        <end position="126"/>
    </location>
</feature>
<evidence type="ECO:0000256" key="7">
    <source>
        <dbReference type="ARBA" id="ARBA00023136"/>
    </source>
</evidence>
<proteinExistence type="predicted"/>
<keyword evidence="7 15" id="KW-0472">Membrane</keyword>
<dbReference type="GeneTree" id="ENSGT00940000159142"/>
<keyword evidence="9" id="KW-0675">Receptor</keyword>
<dbReference type="InterPro" id="IPR003598">
    <property type="entry name" value="Ig_sub2"/>
</dbReference>
<dbReference type="Pfam" id="PF13927">
    <property type="entry name" value="Ig_3"/>
    <property type="match status" value="2"/>
</dbReference>